<dbReference type="Proteomes" id="UP000251135">
    <property type="component" value="Unassembled WGS sequence"/>
</dbReference>
<dbReference type="Pfam" id="PF10636">
    <property type="entry name" value="hemP"/>
    <property type="match status" value="1"/>
</dbReference>
<sequence>MKENKDKHLDSKEIFEKEKTIEIKHDGQSYYLKITKANKLILTK</sequence>
<proteinExistence type="predicted"/>
<dbReference type="InterPro" id="IPR019600">
    <property type="entry name" value="Hemin_uptake_protein_HemP"/>
</dbReference>
<accession>A0A363D427</accession>
<dbReference type="Gene3D" id="2.10.70.10">
    <property type="entry name" value="Complement Module, domain 1"/>
    <property type="match status" value="1"/>
</dbReference>
<comment type="caution">
    <text evidence="1">The sequence shown here is derived from an EMBL/GenBank/DDBJ whole genome shotgun (WGS) entry which is preliminary data.</text>
</comment>
<keyword evidence="2" id="KW-1185">Reference proteome</keyword>
<name>A0A363D427_9BACT</name>
<organism evidence="1 2">
    <name type="scientific">Arcobacter caeni</name>
    <dbReference type="NCBI Taxonomy" id="1912877"/>
    <lineage>
        <taxon>Bacteria</taxon>
        <taxon>Pseudomonadati</taxon>
        <taxon>Campylobacterota</taxon>
        <taxon>Epsilonproteobacteria</taxon>
        <taxon>Campylobacterales</taxon>
        <taxon>Arcobacteraceae</taxon>
        <taxon>Arcobacter</taxon>
    </lineage>
</organism>
<protein>
    <submittedName>
        <fullName evidence="1">Hemic transporter hemP</fullName>
    </submittedName>
</protein>
<gene>
    <name evidence="1" type="ORF">B0174_02185</name>
</gene>
<dbReference type="AlphaFoldDB" id="A0A363D427"/>
<dbReference type="RefSeq" id="WP_205663484.1">
    <property type="nucleotide sequence ID" value="NZ_MUXE01000002.1"/>
</dbReference>
<reference evidence="1 2" key="1">
    <citation type="submission" date="2017-02" db="EMBL/GenBank/DDBJ databases">
        <title>Arcobacter caeni sp. nov, a new Arcobacter species isolated from reclaimed water.</title>
        <authorList>
            <person name="Figueras M.J."/>
            <person name="Perez-Cataluna A."/>
            <person name="Salas-Masso N."/>
        </authorList>
    </citation>
    <scope>NUCLEOTIDE SEQUENCE [LARGE SCALE GENOMIC DNA]</scope>
    <source>
        <strain evidence="1 2">RW17-10</strain>
    </source>
</reference>
<evidence type="ECO:0000313" key="2">
    <source>
        <dbReference type="Proteomes" id="UP000251135"/>
    </source>
</evidence>
<evidence type="ECO:0000313" key="1">
    <source>
        <dbReference type="EMBL" id="PUE66096.1"/>
    </source>
</evidence>
<dbReference type="EMBL" id="MUXE01000002">
    <property type="protein sequence ID" value="PUE66096.1"/>
    <property type="molecule type" value="Genomic_DNA"/>
</dbReference>